<dbReference type="GO" id="GO:0006508">
    <property type="term" value="P:proteolysis"/>
    <property type="evidence" value="ECO:0007669"/>
    <property type="project" value="UniProtKB-KW"/>
</dbReference>
<keyword evidence="6" id="KW-1185">Reference proteome</keyword>
<dbReference type="Pfam" id="PF04586">
    <property type="entry name" value="Peptidase_S78"/>
    <property type="match status" value="1"/>
</dbReference>
<evidence type="ECO:0000313" key="5">
    <source>
        <dbReference type="EMBL" id="SHF16488.1"/>
    </source>
</evidence>
<protein>
    <recommendedName>
        <fullName evidence="4">Prohead serine protease domain-containing protein</fullName>
    </recommendedName>
</protein>
<evidence type="ECO:0000256" key="3">
    <source>
        <dbReference type="ARBA" id="ARBA00022801"/>
    </source>
</evidence>
<sequence>MKEKELRQLVNERIEVREEQNQERRTIGGYALKYNSPTLIRDRWGDEWLEEFAQGAFDKSIEKKNQKALWNHDSSKPLGSVKAGTLRFIPDITGLHYEIDLPNNSWGNDVYEIVKRGDVDGSSFGFIPIDDVWSKVQYEGREVYKRSIIEAELIEVSPCTFPAYDSSSISSRSFQDFKDSLKDLQEKQELRKKAQKINLEIISMIGGIKNE</sequence>
<proteinExistence type="predicted"/>
<keyword evidence="3" id="KW-0378">Hydrolase</keyword>
<keyword evidence="2" id="KW-0645">Protease</keyword>
<dbReference type="NCBIfam" id="TIGR01543">
    <property type="entry name" value="proheadase_HK97"/>
    <property type="match status" value="1"/>
</dbReference>
<keyword evidence="1" id="KW-1188">Viral release from host cell</keyword>
<dbReference type="RefSeq" id="WP_073249283.1">
    <property type="nucleotide sequence ID" value="NZ_FQVG01000039.1"/>
</dbReference>
<evidence type="ECO:0000313" key="6">
    <source>
        <dbReference type="Proteomes" id="UP000184423"/>
    </source>
</evidence>
<dbReference type="InterPro" id="IPR006433">
    <property type="entry name" value="Prohead_protease"/>
</dbReference>
<evidence type="ECO:0000259" key="4">
    <source>
        <dbReference type="Pfam" id="PF04586"/>
    </source>
</evidence>
<dbReference type="InterPro" id="IPR054613">
    <property type="entry name" value="Peptidase_S78_dom"/>
</dbReference>
<dbReference type="AlphaFoldDB" id="A0A1M4ZET6"/>
<dbReference type="Proteomes" id="UP000184423">
    <property type="component" value="Unassembled WGS sequence"/>
</dbReference>
<feature type="domain" description="Prohead serine protease" evidence="4">
    <location>
        <begin position="14"/>
        <end position="178"/>
    </location>
</feature>
<gene>
    <name evidence="5" type="ORF">SAMN02746091_01901</name>
</gene>
<reference evidence="6" key="1">
    <citation type="submission" date="2016-11" db="EMBL/GenBank/DDBJ databases">
        <authorList>
            <person name="Varghese N."/>
            <person name="Submissions S."/>
        </authorList>
    </citation>
    <scope>NUCLEOTIDE SEQUENCE [LARGE SCALE GENOMIC DNA]</scope>
    <source>
        <strain evidence="6">DSM 10124</strain>
    </source>
</reference>
<accession>A0A1M4ZET6</accession>
<dbReference type="EMBL" id="FQVG01000039">
    <property type="protein sequence ID" value="SHF16488.1"/>
    <property type="molecule type" value="Genomic_DNA"/>
</dbReference>
<evidence type="ECO:0000256" key="2">
    <source>
        <dbReference type="ARBA" id="ARBA00022670"/>
    </source>
</evidence>
<name>A0A1M4ZET6_9CLOT</name>
<dbReference type="GO" id="GO:0008233">
    <property type="term" value="F:peptidase activity"/>
    <property type="evidence" value="ECO:0007669"/>
    <property type="project" value="UniProtKB-KW"/>
</dbReference>
<organism evidence="5 6">
    <name type="scientific">Caloramator proteoclasticus DSM 10124</name>
    <dbReference type="NCBI Taxonomy" id="1121262"/>
    <lineage>
        <taxon>Bacteria</taxon>
        <taxon>Bacillati</taxon>
        <taxon>Bacillota</taxon>
        <taxon>Clostridia</taxon>
        <taxon>Eubacteriales</taxon>
        <taxon>Clostridiaceae</taxon>
        <taxon>Caloramator</taxon>
    </lineage>
</organism>
<evidence type="ECO:0000256" key="1">
    <source>
        <dbReference type="ARBA" id="ARBA00022612"/>
    </source>
</evidence>